<dbReference type="Gene3D" id="3.40.50.1170">
    <property type="entry name" value="L-asparaginase, N-terminal domain"/>
    <property type="match status" value="1"/>
</dbReference>
<evidence type="ECO:0000313" key="3">
    <source>
        <dbReference type="EMBL" id="CAJ0587029.1"/>
    </source>
</evidence>
<keyword evidence="4" id="KW-1185">Reference proteome</keyword>
<evidence type="ECO:0000259" key="2">
    <source>
        <dbReference type="Pfam" id="PF00710"/>
    </source>
</evidence>
<dbReference type="InterPro" id="IPR027474">
    <property type="entry name" value="L-asparaginase_N"/>
</dbReference>
<proteinExistence type="predicted"/>
<dbReference type="Proteomes" id="UP001177023">
    <property type="component" value="Unassembled WGS sequence"/>
</dbReference>
<sequence length="168" mass="18469">MAGLSSVLQGYPRNIGGYAFEFVTPPAALEILRRGRALHLGGNQLTHIPAFAKDSQHVTDDDRKHLVEIIQSHPTFKKILITHGTDTMIETAKFLRTQSSLQDRIIVLTGSMTPAVFRDSDADFNIGMAWSAVQSLKEPGAYLAIQGIVANVENVERNLETGQFLINP</sequence>
<reference evidence="3" key="1">
    <citation type="submission" date="2023-06" db="EMBL/GenBank/DDBJ databases">
        <authorList>
            <person name="Delattre M."/>
        </authorList>
    </citation>
    <scope>NUCLEOTIDE SEQUENCE</scope>
    <source>
        <strain evidence="3">AF72</strain>
    </source>
</reference>
<dbReference type="InterPro" id="IPR037152">
    <property type="entry name" value="L-asparaginase_N_sf"/>
</dbReference>
<feature type="binding site" evidence="1">
    <location>
        <position position="55"/>
    </location>
    <ligand>
        <name>substrate</name>
    </ligand>
</feature>
<dbReference type="AlphaFoldDB" id="A0AA36GB38"/>
<feature type="domain" description="L-asparaginase N-terminal" evidence="2">
    <location>
        <begin position="49"/>
        <end position="154"/>
    </location>
</feature>
<dbReference type="Pfam" id="PF00710">
    <property type="entry name" value="Asparaginase"/>
    <property type="match status" value="1"/>
</dbReference>
<dbReference type="PIRSF" id="PIRSF001220">
    <property type="entry name" value="L-ASNase_gatD"/>
    <property type="match status" value="1"/>
</dbReference>
<feature type="binding site" evidence="1">
    <location>
        <begin position="85"/>
        <end position="86"/>
    </location>
    <ligand>
        <name>substrate</name>
    </ligand>
</feature>
<feature type="non-terminal residue" evidence="3">
    <location>
        <position position="168"/>
    </location>
</feature>
<gene>
    <name evidence="3" type="ORF">MSPICULIGERA_LOCUS25009</name>
</gene>
<accession>A0AA36GB38</accession>
<dbReference type="SUPFAM" id="SSF53774">
    <property type="entry name" value="Glutaminase/Asparaginase"/>
    <property type="match status" value="1"/>
</dbReference>
<evidence type="ECO:0000256" key="1">
    <source>
        <dbReference type="PIRSR" id="PIRSR001220-2"/>
    </source>
</evidence>
<dbReference type="InterPro" id="IPR006034">
    <property type="entry name" value="Asparaginase/glutaminase-like"/>
</dbReference>
<name>A0AA36GB38_9BILA</name>
<dbReference type="PIRSF" id="PIRSF500176">
    <property type="entry name" value="L_ASNase"/>
    <property type="match status" value="1"/>
</dbReference>
<dbReference type="EMBL" id="CATQJA010002709">
    <property type="protein sequence ID" value="CAJ0587029.1"/>
    <property type="molecule type" value="Genomic_DNA"/>
</dbReference>
<dbReference type="InterPro" id="IPR036152">
    <property type="entry name" value="Asp/glu_Ase-like_sf"/>
</dbReference>
<organism evidence="3 4">
    <name type="scientific">Mesorhabditis spiculigera</name>
    <dbReference type="NCBI Taxonomy" id="96644"/>
    <lineage>
        <taxon>Eukaryota</taxon>
        <taxon>Metazoa</taxon>
        <taxon>Ecdysozoa</taxon>
        <taxon>Nematoda</taxon>
        <taxon>Chromadorea</taxon>
        <taxon>Rhabditida</taxon>
        <taxon>Rhabditina</taxon>
        <taxon>Rhabditomorpha</taxon>
        <taxon>Rhabditoidea</taxon>
        <taxon>Rhabditidae</taxon>
        <taxon>Mesorhabditinae</taxon>
        <taxon>Mesorhabditis</taxon>
    </lineage>
</organism>
<evidence type="ECO:0000313" key="4">
    <source>
        <dbReference type="Proteomes" id="UP001177023"/>
    </source>
</evidence>
<protein>
    <recommendedName>
        <fullName evidence="2">L-asparaginase N-terminal domain-containing protein</fullName>
    </recommendedName>
</protein>
<comment type="caution">
    <text evidence="3">The sequence shown here is derived from an EMBL/GenBank/DDBJ whole genome shotgun (WGS) entry which is preliminary data.</text>
</comment>